<dbReference type="InterPro" id="IPR003103">
    <property type="entry name" value="BAG_domain"/>
</dbReference>
<dbReference type="Gene3D" id="1.20.58.120">
    <property type="entry name" value="BAG domain"/>
    <property type="match status" value="1"/>
</dbReference>
<gene>
    <name evidence="4" type="ORF">H0H81_000139</name>
</gene>
<evidence type="ECO:0000256" key="2">
    <source>
        <dbReference type="SAM" id="MobiDB-lite"/>
    </source>
</evidence>
<feature type="compositionally biased region" description="Polar residues" evidence="2">
    <location>
        <begin position="238"/>
        <end position="247"/>
    </location>
</feature>
<reference evidence="4" key="1">
    <citation type="submission" date="2021-02" db="EMBL/GenBank/DDBJ databases">
        <authorList>
            <person name="Nieuwenhuis M."/>
            <person name="Van De Peppel L.J.J."/>
        </authorList>
    </citation>
    <scope>NUCLEOTIDE SEQUENCE</scope>
    <source>
        <strain evidence="4">D49</strain>
    </source>
</reference>
<feature type="compositionally biased region" description="Polar residues" evidence="2">
    <location>
        <begin position="729"/>
        <end position="740"/>
    </location>
</feature>
<comment type="caution">
    <text evidence="4">The sequence shown here is derived from an EMBL/GenBank/DDBJ whole genome shotgun (WGS) entry which is preliminary data.</text>
</comment>
<evidence type="ECO:0000313" key="5">
    <source>
        <dbReference type="Proteomes" id="UP000717328"/>
    </source>
</evidence>
<protein>
    <recommendedName>
        <fullName evidence="3">BAG domain-containing protein</fullName>
    </recommendedName>
</protein>
<name>A0A9P7GNL0_9AGAR</name>
<feature type="compositionally biased region" description="Acidic residues" evidence="2">
    <location>
        <begin position="787"/>
        <end position="797"/>
    </location>
</feature>
<dbReference type="EMBL" id="JABCKI010000501">
    <property type="protein sequence ID" value="KAG5650257.1"/>
    <property type="molecule type" value="Genomic_DNA"/>
</dbReference>
<evidence type="ECO:0000259" key="3">
    <source>
        <dbReference type="Pfam" id="PF02179"/>
    </source>
</evidence>
<feature type="domain" description="BAG" evidence="3">
    <location>
        <begin position="554"/>
        <end position="599"/>
    </location>
</feature>
<keyword evidence="1" id="KW-0175">Coiled coil</keyword>
<dbReference type="SUPFAM" id="SSF63491">
    <property type="entry name" value="BAG domain"/>
    <property type="match status" value="1"/>
</dbReference>
<dbReference type="AlphaFoldDB" id="A0A9P7GNL0"/>
<feature type="coiled-coil region" evidence="1">
    <location>
        <begin position="98"/>
        <end position="131"/>
    </location>
</feature>
<dbReference type="InterPro" id="IPR036533">
    <property type="entry name" value="BAG_dom_sf"/>
</dbReference>
<dbReference type="GO" id="GO:0051087">
    <property type="term" value="F:protein-folding chaperone binding"/>
    <property type="evidence" value="ECO:0007669"/>
    <property type="project" value="InterPro"/>
</dbReference>
<organism evidence="4 5">
    <name type="scientific">Sphagnurus paluster</name>
    <dbReference type="NCBI Taxonomy" id="117069"/>
    <lineage>
        <taxon>Eukaryota</taxon>
        <taxon>Fungi</taxon>
        <taxon>Dikarya</taxon>
        <taxon>Basidiomycota</taxon>
        <taxon>Agaricomycotina</taxon>
        <taxon>Agaricomycetes</taxon>
        <taxon>Agaricomycetidae</taxon>
        <taxon>Agaricales</taxon>
        <taxon>Tricholomatineae</taxon>
        <taxon>Lyophyllaceae</taxon>
        <taxon>Sphagnurus</taxon>
    </lineage>
</organism>
<dbReference type="OrthoDB" id="333905at2759"/>
<proteinExistence type="predicted"/>
<feature type="region of interest" description="Disordered" evidence="2">
    <location>
        <begin position="454"/>
        <end position="490"/>
    </location>
</feature>
<evidence type="ECO:0000256" key="1">
    <source>
        <dbReference type="SAM" id="Coils"/>
    </source>
</evidence>
<keyword evidence="5" id="KW-1185">Reference proteome</keyword>
<feature type="compositionally biased region" description="Low complexity" evidence="2">
    <location>
        <begin position="479"/>
        <end position="490"/>
    </location>
</feature>
<dbReference type="Pfam" id="PF02179">
    <property type="entry name" value="BAG"/>
    <property type="match status" value="1"/>
</dbReference>
<dbReference type="Proteomes" id="UP000717328">
    <property type="component" value="Unassembled WGS sequence"/>
</dbReference>
<feature type="compositionally biased region" description="Low complexity" evidence="2">
    <location>
        <begin position="456"/>
        <end position="465"/>
    </location>
</feature>
<feature type="compositionally biased region" description="Low complexity" evidence="2">
    <location>
        <begin position="688"/>
        <end position="728"/>
    </location>
</feature>
<feature type="region of interest" description="Disordered" evidence="2">
    <location>
        <begin position="238"/>
        <end position="257"/>
    </location>
</feature>
<reference evidence="4" key="2">
    <citation type="submission" date="2021-10" db="EMBL/GenBank/DDBJ databases">
        <title>Phylogenomics reveals ancestral predisposition of the termite-cultivated fungus Termitomyces towards a domesticated lifestyle.</title>
        <authorList>
            <person name="Auxier B."/>
            <person name="Grum-Grzhimaylo A."/>
            <person name="Cardenas M.E."/>
            <person name="Lodge J.D."/>
            <person name="Laessoe T."/>
            <person name="Pedersen O."/>
            <person name="Smith M.E."/>
            <person name="Kuyper T.W."/>
            <person name="Franco-Molano E.A."/>
            <person name="Baroni T.J."/>
            <person name="Aanen D.K."/>
        </authorList>
    </citation>
    <scope>NUCLEOTIDE SEQUENCE</scope>
    <source>
        <strain evidence="4">D49</strain>
    </source>
</reference>
<evidence type="ECO:0000313" key="4">
    <source>
        <dbReference type="EMBL" id="KAG5650257.1"/>
    </source>
</evidence>
<sequence>MFHYAPSARVPAPLHTPLANPRDRYLAALAETKAAEVEYLAAEALRREEEALRRRLEAIQLRKLQEEFPRSRVGRDAYTPYSHISELDAYPAYGYDQLSALRRQVEEEQRLRLLARREAEEQQRRRQVEEALLYHLGRQQQAALRLRKEEESRALAIHERSHCHCRKQLSTQRPRENLCANSCTRSTPRYEQQALALHPTLQSLIRPDFQATKPSCRKSSPEGDAIETVLKQLIGSLSESKHTTSQPKPAPELSFKPEGHLVEESFKRLMCVRPETSKPETVSVNQSVPAKISPPQGLQEALNLIFVHGQQTPTSQEEQSINQQFLNLFGIPRSQSSSSSSKADETSRTETEGIQQYYDLFGIPTGKQLGPQASSSSSSSTQENPQVLLSFLLLRDIMLMLLFKVPSPAPANPVKPSPDIESLKEQLESRLNNEFSSEVRDTIQAIFASLQDATESHTSSSSTSTPNKSVKGKGKAASTDETTTSTSTTTRNVVNSLNEVRNIEAAFHALEADFTFPAQLDFLATHVAAGSSPSSDSEASATVHLAYTSRNHPVRFYEQALSALLTQLDSIDSFGSETLRGHRKEVVRHVEKALEELEREVQGRWRTRLSNEAKPAETRAPVAPQPAVLEETQLVPVQSTLSPSLATIIPEGVAVGTAMTNDTDRASPAAIEAHAPTETVDSQDSLRDSPSSASEESPSQSHVSNSAISITDTPSSTSTSNATPDAPTETSPTAELSGSVATVKGYDVEDPADPSPPELEDRDAFLLAPASDVVYAPKHPNNKESEDTGSDWSEVDA</sequence>
<accession>A0A9P7GNL0</accession>
<feature type="region of interest" description="Disordered" evidence="2">
    <location>
        <begin position="672"/>
        <end position="797"/>
    </location>
</feature>